<dbReference type="Proteomes" id="UP000032047">
    <property type="component" value="Unassembled WGS sequence"/>
</dbReference>
<evidence type="ECO:0000313" key="5">
    <source>
        <dbReference type="Proteomes" id="UP000032047"/>
    </source>
</evidence>
<sequence length="489" mass="55150">MMNGIQQTVTHSLDMNEQTLRDYFTKTPDLIYCHLFIGEPKKRALLIYLNTLVDKNSINNNIIDPLLFETKQIHTIADIQLPIGSKSYTTKWEHVIQRVFQGETALFLDGDDHVLLLDTQGWPQRAIAEPQIESSLKGSHQGFIETCEKNIALIRRYLPHQQLKIEETTVGRRGHTPVALLYLEDVAHPEVLQELKDRIEQVDVDTIVNTGELMQYIEDNPFSPFPQFLLTERPDAAVSNLLQGRIVIVVDRSPSVMIGPMTFITFFQTVDDYSTRWMIASFLRLLRLLAFFMAIFLPSAYIAALSFHYEIIPLNLLLTVGESRERVPLPPILEAILMELALEMLREAGLRLPAPIGQTVGIVGGVVIGQAAVEAGIVSNIMVVIVSLTAIASFIIPNPDMSESIRLLRFPMMIAASLFGLVGMVIGFMLIIGHLISLESLGTPAGSPFAPTRLRDWKDTLLRFPLWMMRTRPLSARPTQLTRQKKFRK</sequence>
<feature type="transmembrane region" description="Helical" evidence="3">
    <location>
        <begin position="352"/>
        <end position="371"/>
    </location>
</feature>
<evidence type="ECO:0000256" key="1">
    <source>
        <dbReference type="ARBA" id="ARBA00005278"/>
    </source>
</evidence>
<proteinExistence type="inferred from homology"/>
<dbReference type="PATRIC" id="fig|265546.4.peg.1384"/>
<dbReference type="InterPro" id="IPR050768">
    <property type="entry name" value="UPF0353/GerABKA_families"/>
</dbReference>
<feature type="transmembrane region" description="Helical" evidence="3">
    <location>
        <begin position="408"/>
        <end position="436"/>
    </location>
</feature>
<feature type="transmembrane region" description="Helical" evidence="3">
    <location>
        <begin position="377"/>
        <end position="396"/>
    </location>
</feature>
<evidence type="ECO:0000256" key="2">
    <source>
        <dbReference type="ARBA" id="ARBA00023136"/>
    </source>
</evidence>
<dbReference type="EMBL" id="JXTG01000005">
    <property type="protein sequence ID" value="KIP21383.1"/>
    <property type="molecule type" value="Genomic_DNA"/>
</dbReference>
<dbReference type="AlphaFoldDB" id="A0A0D0HU83"/>
<dbReference type="GO" id="GO:0016020">
    <property type="term" value="C:membrane"/>
    <property type="evidence" value="ECO:0007669"/>
    <property type="project" value="InterPro"/>
</dbReference>
<keyword evidence="5" id="KW-1185">Reference proteome</keyword>
<dbReference type="InterPro" id="IPR004995">
    <property type="entry name" value="Spore_Ger"/>
</dbReference>
<reference evidence="4 5" key="1">
    <citation type="submission" date="2015-01" db="EMBL/GenBank/DDBJ databases">
        <title>Genome sequence of Anoxybacillus ayderensis strain AB04.</title>
        <authorList>
            <person name="Belduz A.O."/>
            <person name="Canakci S."/>
            <person name="Chan K.-G."/>
            <person name="Kahar U.M."/>
            <person name="Yaakob A.S."/>
            <person name="Chan C.S."/>
            <person name="Goh K.M."/>
        </authorList>
    </citation>
    <scope>NUCLEOTIDE SEQUENCE [LARGE SCALE GENOMIC DNA]</scope>
    <source>
        <strain evidence="4 5">AB04</strain>
    </source>
</reference>
<dbReference type="GO" id="GO:0009847">
    <property type="term" value="P:spore germination"/>
    <property type="evidence" value="ECO:0007669"/>
    <property type="project" value="InterPro"/>
</dbReference>
<name>A0A0D0HU83_9BACL</name>
<dbReference type="PANTHER" id="PTHR22550">
    <property type="entry name" value="SPORE GERMINATION PROTEIN"/>
    <property type="match status" value="1"/>
</dbReference>
<gene>
    <name evidence="4" type="ORF">JV16_01386</name>
</gene>
<evidence type="ECO:0000313" key="4">
    <source>
        <dbReference type="EMBL" id="KIP21383.1"/>
    </source>
</evidence>
<comment type="caution">
    <text evidence="4">The sequence shown here is derived from an EMBL/GenBank/DDBJ whole genome shotgun (WGS) entry which is preliminary data.</text>
</comment>
<keyword evidence="3" id="KW-1133">Transmembrane helix</keyword>
<dbReference type="Pfam" id="PF03323">
    <property type="entry name" value="GerA"/>
    <property type="match status" value="1"/>
</dbReference>
<keyword evidence="3" id="KW-0812">Transmembrane</keyword>
<organism evidence="4 5">
    <name type="scientific">Anoxybacillus ayderensis</name>
    <dbReference type="NCBI Taxonomy" id="265546"/>
    <lineage>
        <taxon>Bacteria</taxon>
        <taxon>Bacillati</taxon>
        <taxon>Bacillota</taxon>
        <taxon>Bacilli</taxon>
        <taxon>Bacillales</taxon>
        <taxon>Anoxybacillaceae</taxon>
        <taxon>Anoxybacillus</taxon>
    </lineage>
</organism>
<dbReference type="PANTHER" id="PTHR22550:SF16">
    <property type="entry name" value="SPORE GERMINATION PROTEIN"/>
    <property type="match status" value="1"/>
</dbReference>
<feature type="transmembrane region" description="Helical" evidence="3">
    <location>
        <begin position="285"/>
        <end position="307"/>
    </location>
</feature>
<comment type="similarity">
    <text evidence="1">Belongs to the GerABKA family.</text>
</comment>
<dbReference type="PIRSF" id="PIRSF005690">
    <property type="entry name" value="GerBA"/>
    <property type="match status" value="1"/>
</dbReference>
<keyword evidence="2 3" id="KW-0472">Membrane</keyword>
<protein>
    <submittedName>
        <fullName evidence="4">GerA spore germination protein</fullName>
    </submittedName>
</protein>
<evidence type="ECO:0000256" key="3">
    <source>
        <dbReference type="SAM" id="Phobius"/>
    </source>
</evidence>
<dbReference type="RefSeq" id="WP_042534892.1">
    <property type="nucleotide sequence ID" value="NZ_JXTG01000005.1"/>
</dbReference>
<accession>A0A0D0HU83</accession>